<name>A0A9P1GYX6_9PEZI</name>
<sequence length="175" mass="19717">MDEITYLSPIVPSFSTQLGDIVVNVKIERWRMIHEAQDVSFIHITKSSATTKPLTTMAKHGGKPSPRRLYHDFVDPEDDFFIEYHPKMTKTLDKKGKGRVLKPACGKAVANAAKKKRREEQVAKTAKTVDKTEEDEQMAEDNGQVDEGDKKHAGQHSEETKIERQSSSASHKKEA</sequence>
<dbReference type="Proteomes" id="UP000838763">
    <property type="component" value="Unassembled WGS sequence"/>
</dbReference>
<gene>
    <name evidence="2" type="ORF">PPNO1_LOCUS2618</name>
</gene>
<accession>A0A9P1GYX6</accession>
<evidence type="ECO:0000313" key="3">
    <source>
        <dbReference type="Proteomes" id="UP000838763"/>
    </source>
</evidence>
<reference evidence="2" key="1">
    <citation type="submission" date="2022-11" db="EMBL/GenBank/DDBJ databases">
        <authorList>
            <person name="Scott C."/>
            <person name="Bruce N."/>
        </authorList>
    </citation>
    <scope>NUCLEOTIDE SEQUENCE</scope>
</reference>
<feature type="region of interest" description="Disordered" evidence="1">
    <location>
        <begin position="110"/>
        <end position="175"/>
    </location>
</feature>
<protein>
    <submittedName>
        <fullName evidence="2">Uncharacterized protein</fullName>
    </submittedName>
</protein>
<dbReference type="AlphaFoldDB" id="A0A9P1GYX6"/>
<proteinExistence type="predicted"/>
<keyword evidence="3" id="KW-1185">Reference proteome</keyword>
<organism evidence="2 3">
    <name type="scientific">Parascedosporium putredinis</name>
    <dbReference type="NCBI Taxonomy" id="1442378"/>
    <lineage>
        <taxon>Eukaryota</taxon>
        <taxon>Fungi</taxon>
        <taxon>Dikarya</taxon>
        <taxon>Ascomycota</taxon>
        <taxon>Pezizomycotina</taxon>
        <taxon>Sordariomycetes</taxon>
        <taxon>Hypocreomycetidae</taxon>
        <taxon>Microascales</taxon>
        <taxon>Microascaceae</taxon>
        <taxon>Parascedosporium</taxon>
    </lineage>
</organism>
<dbReference type="EMBL" id="CALLCH030000006">
    <property type="protein sequence ID" value="CAI4212870.1"/>
    <property type="molecule type" value="Genomic_DNA"/>
</dbReference>
<evidence type="ECO:0000313" key="2">
    <source>
        <dbReference type="EMBL" id="CAI4212870.1"/>
    </source>
</evidence>
<feature type="compositionally biased region" description="Acidic residues" evidence="1">
    <location>
        <begin position="132"/>
        <end position="146"/>
    </location>
</feature>
<feature type="compositionally biased region" description="Basic and acidic residues" evidence="1">
    <location>
        <begin position="118"/>
        <end position="131"/>
    </location>
</feature>
<evidence type="ECO:0000256" key="1">
    <source>
        <dbReference type="SAM" id="MobiDB-lite"/>
    </source>
</evidence>
<comment type="caution">
    <text evidence="2">The sequence shown here is derived from an EMBL/GenBank/DDBJ whole genome shotgun (WGS) entry which is preliminary data.</text>
</comment>
<feature type="compositionally biased region" description="Basic and acidic residues" evidence="1">
    <location>
        <begin position="147"/>
        <end position="164"/>
    </location>
</feature>